<gene>
    <name evidence="4" type="ORF">CC80DRAFT_433024</name>
</gene>
<organism evidence="4 5">
    <name type="scientific">Byssothecium circinans</name>
    <dbReference type="NCBI Taxonomy" id="147558"/>
    <lineage>
        <taxon>Eukaryota</taxon>
        <taxon>Fungi</taxon>
        <taxon>Dikarya</taxon>
        <taxon>Ascomycota</taxon>
        <taxon>Pezizomycotina</taxon>
        <taxon>Dothideomycetes</taxon>
        <taxon>Pleosporomycetidae</taxon>
        <taxon>Pleosporales</taxon>
        <taxon>Massarineae</taxon>
        <taxon>Massarinaceae</taxon>
        <taxon>Byssothecium</taxon>
    </lineage>
</organism>
<evidence type="ECO:0000256" key="1">
    <source>
        <dbReference type="ARBA" id="ARBA00022737"/>
    </source>
</evidence>
<dbReference type="PANTHER" id="PTHR10039">
    <property type="entry name" value="AMELOGENIN"/>
    <property type="match status" value="1"/>
</dbReference>
<dbReference type="InterPro" id="IPR027417">
    <property type="entry name" value="P-loop_NTPase"/>
</dbReference>
<dbReference type="EMBL" id="ML976977">
    <property type="protein sequence ID" value="KAF1963428.1"/>
    <property type="molecule type" value="Genomic_DNA"/>
</dbReference>
<sequence>MLTVACSIFELLPPSMKRTAASFCGRNGHPHNRQSVRFDNKRAKIGIQAGEYHVHGDNIVQNSPDLLKQLPNAIDAAFNSYTKQHETTCLADTRIELLDEIHNWADGQDERRIFWLSGLAGTGKSTIARTVARHYFDKKHLAASFFFSRGGGDVSHAGSFVTSIAVQLAHNVTVSRPYIHDAVAERSDIASQSLRDQWRHLVLHPLSKLDEQSSYVLIVDALDECDNDNDIRIIVQLLAEAQSLERLRLRVFLTSRPEVPVRHGFGKIADTEHQDVVLHHILPSIVDHDIGIFLEYHLRHVGEEHYLDAGWPGDAVVKVLVRSASGLFIWAATACRFIDDGLFAEERLRTLVEGGDSDSTATPEEHLNEIYDTVLMASTQTSYTTQEKDKYYSILRDILGSIVTLFSPLSVGSLSRVLLLPKQKVDRMLKDLHAIIDIPKDPTRLLRLHHPSFRDFLLDQKRCRANFWVDEKQTHQKLLDSCIRLMTTSLKQDICSAGAPGMLVAHMERSQVEQSLSPELQYACLYWIQHLQKSGAQPSDNDQVHQFLQKHLLHWLEALGWLGKVPEGVHAIASLDLLLRSNQCPSLSSFIHDAKRFALYNRAAIEQAPLQTYSGLVFAPTTSLIRGTFKDCIPKCFQTLPQVEEKWSGVLQTLEGHTDEVSAVAFSPDGQTLASASRRGLLAGRPDAGVGLVGQHRQAVGH</sequence>
<accession>A0A6A5UF94</accession>
<evidence type="ECO:0000313" key="4">
    <source>
        <dbReference type="EMBL" id="KAF1963428.1"/>
    </source>
</evidence>
<keyword evidence="1" id="KW-0677">Repeat</keyword>
<dbReference type="PANTHER" id="PTHR10039:SF17">
    <property type="entry name" value="FUNGAL STAND N-TERMINAL GOODBYE DOMAIN-CONTAINING PROTEIN-RELATED"/>
    <property type="match status" value="1"/>
</dbReference>
<dbReference type="PROSITE" id="PS50082">
    <property type="entry name" value="WD_REPEATS_2"/>
    <property type="match status" value="1"/>
</dbReference>
<evidence type="ECO:0000256" key="2">
    <source>
        <dbReference type="PROSITE-ProRule" id="PRU00221"/>
    </source>
</evidence>
<dbReference type="InterPro" id="IPR036322">
    <property type="entry name" value="WD40_repeat_dom_sf"/>
</dbReference>
<dbReference type="SUPFAM" id="SSF52540">
    <property type="entry name" value="P-loop containing nucleoside triphosphate hydrolases"/>
    <property type="match status" value="1"/>
</dbReference>
<protein>
    <recommendedName>
        <fullName evidence="3">Nephrocystin 3-like N-terminal domain-containing protein</fullName>
    </recommendedName>
</protein>
<dbReference type="AlphaFoldDB" id="A0A6A5UF94"/>
<dbReference type="OrthoDB" id="674604at2759"/>
<keyword evidence="5" id="KW-1185">Reference proteome</keyword>
<evidence type="ECO:0000259" key="3">
    <source>
        <dbReference type="Pfam" id="PF24883"/>
    </source>
</evidence>
<dbReference type="InterPro" id="IPR001680">
    <property type="entry name" value="WD40_rpt"/>
</dbReference>
<dbReference type="SUPFAM" id="SSF50978">
    <property type="entry name" value="WD40 repeat-like"/>
    <property type="match status" value="1"/>
</dbReference>
<feature type="domain" description="Nephrocystin 3-like N-terminal" evidence="3">
    <location>
        <begin position="99"/>
        <end position="256"/>
    </location>
</feature>
<proteinExistence type="predicted"/>
<dbReference type="Pfam" id="PF00400">
    <property type="entry name" value="WD40"/>
    <property type="match status" value="1"/>
</dbReference>
<evidence type="ECO:0000313" key="5">
    <source>
        <dbReference type="Proteomes" id="UP000800035"/>
    </source>
</evidence>
<feature type="repeat" description="WD" evidence="2">
    <location>
        <begin position="654"/>
        <end position="682"/>
    </location>
</feature>
<name>A0A6A5UF94_9PLEO</name>
<dbReference type="Pfam" id="PF24883">
    <property type="entry name" value="NPHP3_N"/>
    <property type="match status" value="1"/>
</dbReference>
<dbReference type="Gene3D" id="2.130.10.10">
    <property type="entry name" value="YVTN repeat-like/Quinoprotein amine dehydrogenase"/>
    <property type="match status" value="1"/>
</dbReference>
<reference evidence="4" key="1">
    <citation type="journal article" date="2020" name="Stud. Mycol.">
        <title>101 Dothideomycetes genomes: a test case for predicting lifestyles and emergence of pathogens.</title>
        <authorList>
            <person name="Haridas S."/>
            <person name="Albert R."/>
            <person name="Binder M."/>
            <person name="Bloem J."/>
            <person name="Labutti K."/>
            <person name="Salamov A."/>
            <person name="Andreopoulos B."/>
            <person name="Baker S."/>
            <person name="Barry K."/>
            <person name="Bills G."/>
            <person name="Bluhm B."/>
            <person name="Cannon C."/>
            <person name="Castanera R."/>
            <person name="Culley D."/>
            <person name="Daum C."/>
            <person name="Ezra D."/>
            <person name="Gonzalez J."/>
            <person name="Henrissat B."/>
            <person name="Kuo A."/>
            <person name="Liang C."/>
            <person name="Lipzen A."/>
            <person name="Lutzoni F."/>
            <person name="Magnuson J."/>
            <person name="Mondo S."/>
            <person name="Nolan M."/>
            <person name="Ohm R."/>
            <person name="Pangilinan J."/>
            <person name="Park H.-J."/>
            <person name="Ramirez L."/>
            <person name="Alfaro M."/>
            <person name="Sun H."/>
            <person name="Tritt A."/>
            <person name="Yoshinaga Y."/>
            <person name="Zwiers L.-H."/>
            <person name="Turgeon B."/>
            <person name="Goodwin S."/>
            <person name="Spatafora J."/>
            <person name="Crous P."/>
            <person name="Grigoriev I."/>
        </authorList>
    </citation>
    <scope>NUCLEOTIDE SEQUENCE</scope>
    <source>
        <strain evidence="4">CBS 675.92</strain>
    </source>
</reference>
<dbReference type="Gene3D" id="3.40.50.300">
    <property type="entry name" value="P-loop containing nucleotide triphosphate hydrolases"/>
    <property type="match status" value="1"/>
</dbReference>
<dbReference type="InterPro" id="IPR056884">
    <property type="entry name" value="NPHP3-like_N"/>
</dbReference>
<dbReference type="InterPro" id="IPR015943">
    <property type="entry name" value="WD40/YVTN_repeat-like_dom_sf"/>
</dbReference>
<keyword evidence="2" id="KW-0853">WD repeat</keyword>
<dbReference type="Proteomes" id="UP000800035">
    <property type="component" value="Unassembled WGS sequence"/>
</dbReference>